<reference evidence="10" key="1">
    <citation type="submission" date="2016-10" db="EMBL/GenBank/DDBJ databases">
        <authorList>
            <person name="Varghese N."/>
            <person name="Submissions S."/>
        </authorList>
    </citation>
    <scope>NUCLEOTIDE SEQUENCE [LARGE SCALE GENOMIC DNA]</scope>
    <source>
        <strain evidence="10">DSM 16108</strain>
    </source>
</reference>
<evidence type="ECO:0000259" key="8">
    <source>
        <dbReference type="Pfam" id="PF08222"/>
    </source>
</evidence>
<evidence type="ECO:0000313" key="10">
    <source>
        <dbReference type="Proteomes" id="UP000199589"/>
    </source>
</evidence>
<feature type="domain" description="Global transcriptional regulator CodY N-terminal" evidence="7">
    <location>
        <begin position="31"/>
        <end position="183"/>
    </location>
</feature>
<evidence type="ECO:0000256" key="2">
    <source>
        <dbReference type="ARBA" id="ARBA00022491"/>
    </source>
</evidence>
<dbReference type="EMBL" id="FOSJ01000001">
    <property type="protein sequence ID" value="SFJ83812.1"/>
    <property type="molecule type" value="Genomic_DNA"/>
</dbReference>
<evidence type="ECO:0000256" key="6">
    <source>
        <dbReference type="ARBA" id="ARBA00034538"/>
    </source>
</evidence>
<gene>
    <name evidence="9" type="ORF">SAMN04488569_100142</name>
</gene>
<dbReference type="Pfam" id="PF08222">
    <property type="entry name" value="HTH_CodY"/>
    <property type="match status" value="1"/>
</dbReference>
<dbReference type="RefSeq" id="WP_072694877.1">
    <property type="nucleotide sequence ID" value="NZ_FOSJ01000001.1"/>
</dbReference>
<feature type="domain" description="Global transcriptional regulator CodY C-terminal" evidence="8">
    <location>
        <begin position="216"/>
        <end position="269"/>
    </location>
</feature>
<evidence type="ECO:0000256" key="1">
    <source>
        <dbReference type="ARBA" id="ARBA00022490"/>
    </source>
</evidence>
<dbReference type="PANTHER" id="PTHR40062:SF1">
    <property type="entry name" value="GLOBAL TRANSCRIPTIONAL REGULATOR CODY"/>
    <property type="match status" value="1"/>
</dbReference>
<dbReference type="STRING" id="258723.GCA_900169305_00404"/>
<dbReference type="InterPro" id="IPR036390">
    <property type="entry name" value="WH_DNA-bd_sf"/>
</dbReference>
<protein>
    <recommendedName>
        <fullName evidence="6">Global transcriptional regulator CodY</fullName>
    </recommendedName>
</protein>
<dbReference type="InterPro" id="IPR010312">
    <property type="entry name" value="Transc_reg_CodY_N"/>
</dbReference>
<organism evidence="9 10">
    <name type="scientific">Marinilactibacillus piezotolerans</name>
    <dbReference type="NCBI Taxonomy" id="258723"/>
    <lineage>
        <taxon>Bacteria</taxon>
        <taxon>Bacillati</taxon>
        <taxon>Bacillota</taxon>
        <taxon>Bacilli</taxon>
        <taxon>Lactobacillales</taxon>
        <taxon>Carnobacteriaceae</taxon>
        <taxon>Marinilactibacillus</taxon>
    </lineage>
</organism>
<dbReference type="Proteomes" id="UP000199589">
    <property type="component" value="Unassembled WGS sequence"/>
</dbReference>
<dbReference type="Gene3D" id="3.30.450.40">
    <property type="match status" value="1"/>
</dbReference>
<dbReference type="OrthoDB" id="2056at2"/>
<dbReference type="InterPro" id="IPR036388">
    <property type="entry name" value="WH-like_DNA-bd_sf"/>
</dbReference>
<evidence type="ECO:0000313" key="9">
    <source>
        <dbReference type="EMBL" id="SFJ83812.1"/>
    </source>
</evidence>
<dbReference type="PIRSF" id="PIRSF011572">
    <property type="entry name" value="GTP_sensing_CodY"/>
    <property type="match status" value="1"/>
</dbReference>
<keyword evidence="3" id="KW-0805">Transcription regulation</keyword>
<evidence type="ECO:0000256" key="5">
    <source>
        <dbReference type="ARBA" id="ARBA00023163"/>
    </source>
</evidence>
<keyword evidence="10" id="KW-1185">Reference proteome</keyword>
<accession>A0A1I3ULL1</accession>
<keyword evidence="4" id="KW-0238">DNA-binding</keyword>
<sequence>MSNQAFLDKIKELNKQANIKEWAKYILSNDSKEIDFPLKSISFALGKLLDANIYVINAEGTLLGYYERHRVNTQRVRNLIENKSFPYNYIHRLANVQTTVKDVKIDDNLTIFPVEKRANYPEALTTIVPIKLSDDRLGTLLVGRVQGEITEVDHLVIEHAASMIAIEIALEYGKIEVEIEKQIAGANLAMSTLSITEVKALRGVFNHMGEGTMEMILTTSEIADKIGVTRSIVVNGLRKLVSASVIEQRSMGMRGTYIKVLNPLFTKALFGNMEQ</sequence>
<dbReference type="AlphaFoldDB" id="A0A1I3ULL1"/>
<keyword evidence="5" id="KW-0804">Transcription</keyword>
<proteinExistence type="predicted"/>
<dbReference type="Pfam" id="PF06018">
    <property type="entry name" value="CodY"/>
    <property type="match status" value="1"/>
</dbReference>
<keyword evidence="2" id="KW-0678">Repressor</keyword>
<dbReference type="InterPro" id="IPR029016">
    <property type="entry name" value="GAF-like_dom_sf"/>
</dbReference>
<dbReference type="InterPro" id="IPR013198">
    <property type="entry name" value="GTP_trans_reg_CodY_C"/>
</dbReference>
<dbReference type="PANTHER" id="PTHR40062">
    <property type="entry name" value="GTP-SENSING TRANSCRIPTIONAL PLEIOTROPIC REPRESSOR CODY"/>
    <property type="match status" value="1"/>
</dbReference>
<dbReference type="Gene3D" id="1.10.10.10">
    <property type="entry name" value="Winged helix-like DNA-binding domain superfamily/Winged helix DNA-binding domain"/>
    <property type="match status" value="1"/>
</dbReference>
<dbReference type="InterPro" id="IPR014154">
    <property type="entry name" value="CodY"/>
</dbReference>
<evidence type="ECO:0000259" key="7">
    <source>
        <dbReference type="Pfam" id="PF06018"/>
    </source>
</evidence>
<dbReference type="GO" id="GO:0045892">
    <property type="term" value="P:negative regulation of DNA-templated transcription"/>
    <property type="evidence" value="ECO:0007669"/>
    <property type="project" value="InterPro"/>
</dbReference>
<evidence type="ECO:0000256" key="4">
    <source>
        <dbReference type="ARBA" id="ARBA00023125"/>
    </source>
</evidence>
<evidence type="ECO:0000256" key="3">
    <source>
        <dbReference type="ARBA" id="ARBA00023015"/>
    </source>
</evidence>
<dbReference type="GO" id="GO:0003700">
    <property type="term" value="F:DNA-binding transcription factor activity"/>
    <property type="evidence" value="ECO:0007669"/>
    <property type="project" value="InterPro"/>
</dbReference>
<dbReference type="GO" id="GO:0003677">
    <property type="term" value="F:DNA binding"/>
    <property type="evidence" value="ECO:0007669"/>
    <property type="project" value="UniProtKB-KW"/>
</dbReference>
<keyword evidence="1" id="KW-0963">Cytoplasm</keyword>
<name>A0A1I3ULL1_9LACT</name>
<dbReference type="SUPFAM" id="SSF46785">
    <property type="entry name" value="Winged helix' DNA-binding domain"/>
    <property type="match status" value="1"/>
</dbReference>
<dbReference type="GO" id="GO:0005525">
    <property type="term" value="F:GTP binding"/>
    <property type="evidence" value="ECO:0007669"/>
    <property type="project" value="InterPro"/>
</dbReference>